<feature type="region of interest" description="Disordered" evidence="1">
    <location>
        <begin position="92"/>
        <end position="136"/>
    </location>
</feature>
<keyword evidence="3" id="KW-1185">Reference proteome</keyword>
<reference evidence="2 3" key="1">
    <citation type="submission" date="2015-01" db="EMBL/GenBank/DDBJ databases">
        <title>The Genome Sequence of Exophiala xenobiotica CBS118157.</title>
        <authorList>
            <consortium name="The Broad Institute Genomics Platform"/>
            <person name="Cuomo C."/>
            <person name="de Hoog S."/>
            <person name="Gorbushina A."/>
            <person name="Stielow B."/>
            <person name="Teixiera M."/>
            <person name="Abouelleil A."/>
            <person name="Chapman S.B."/>
            <person name="Priest M."/>
            <person name="Young S.K."/>
            <person name="Wortman J."/>
            <person name="Nusbaum C."/>
            <person name="Birren B."/>
        </authorList>
    </citation>
    <scope>NUCLEOTIDE SEQUENCE [LARGE SCALE GENOMIC DNA]</scope>
    <source>
        <strain evidence="2 3">CBS 118157</strain>
    </source>
</reference>
<gene>
    <name evidence="2" type="ORF">PV05_07120</name>
</gene>
<evidence type="ECO:0000313" key="2">
    <source>
        <dbReference type="EMBL" id="KIW54784.1"/>
    </source>
</evidence>
<sequence>MSKPTMTDHECMKFYAVLGLPADATLDDLDERYLQLTSHWSSPNAAKSKDEGVKKQKLVDEAYHLLLPRFIDMRKEIPGQVKEEYTIRQVMNGQDRIQLPSTDENDLWLPPPSSRSSSEGSAPPGSDGADSDPGSPPSFCIYEVKGDILDAPDRAVVVHSVNCQGVWGYGFAAGLKKAFPQAYKVYRSHCLQARNPYDLIGTCLLIPPQPVDYSQKMRRILDKSDSTSTLTPKATVFERRRWIACLFTSVGYGKPNMAANNPGRDSTERILKSTGHALEDLRTQLEDFGPSRFDQWTSWEMDDDKPGEVWSVKFNSGAFGVRWEETLEVLQAEFCNFERPWFVVEKPEVTETEGISGIEEDESEPSRGTDRPRLRLSLKVDGRIRLPSTPANGAAEE</sequence>
<dbReference type="InterPro" id="IPR001623">
    <property type="entry name" value="DnaJ_domain"/>
</dbReference>
<dbReference type="PANTHER" id="PTHR12521">
    <property type="entry name" value="PROTEIN C6ORF130"/>
    <property type="match status" value="1"/>
</dbReference>
<dbReference type="GO" id="GO:0140291">
    <property type="term" value="P:peptidyl-glutamate ADP-deribosylation"/>
    <property type="evidence" value="ECO:0007669"/>
    <property type="project" value="TreeGrafter"/>
</dbReference>
<dbReference type="CDD" id="cd06257">
    <property type="entry name" value="DnaJ"/>
    <property type="match status" value="1"/>
</dbReference>
<accession>A0A0D2F4E6</accession>
<evidence type="ECO:0000256" key="1">
    <source>
        <dbReference type="SAM" id="MobiDB-lite"/>
    </source>
</evidence>
<evidence type="ECO:0000313" key="3">
    <source>
        <dbReference type="Proteomes" id="UP000054342"/>
    </source>
</evidence>
<dbReference type="SUPFAM" id="SSF52949">
    <property type="entry name" value="Macro domain-like"/>
    <property type="match status" value="1"/>
</dbReference>
<organism evidence="2 3">
    <name type="scientific">Exophiala xenobiotica</name>
    <dbReference type="NCBI Taxonomy" id="348802"/>
    <lineage>
        <taxon>Eukaryota</taxon>
        <taxon>Fungi</taxon>
        <taxon>Dikarya</taxon>
        <taxon>Ascomycota</taxon>
        <taxon>Pezizomycotina</taxon>
        <taxon>Eurotiomycetes</taxon>
        <taxon>Chaetothyriomycetidae</taxon>
        <taxon>Chaetothyriales</taxon>
        <taxon>Herpotrichiellaceae</taxon>
        <taxon>Exophiala</taxon>
    </lineage>
</organism>
<dbReference type="InterPro" id="IPR050892">
    <property type="entry name" value="ADP-ribose_metab_enzymes"/>
</dbReference>
<dbReference type="HOGENOM" id="CLU_725692_0_0_1"/>
<feature type="compositionally biased region" description="Basic and acidic residues" evidence="1">
    <location>
        <begin position="364"/>
        <end position="373"/>
    </location>
</feature>
<dbReference type="STRING" id="348802.A0A0D2F4E6"/>
<protein>
    <submittedName>
        <fullName evidence="2">Uncharacterized protein</fullName>
    </submittedName>
</protein>
<dbReference type="Proteomes" id="UP000054342">
    <property type="component" value="Unassembled WGS sequence"/>
</dbReference>
<dbReference type="GeneID" id="25329028"/>
<dbReference type="InterPro" id="IPR043472">
    <property type="entry name" value="Macro_dom-like"/>
</dbReference>
<dbReference type="Gene3D" id="3.40.220.10">
    <property type="entry name" value="Leucine Aminopeptidase, subunit E, domain 1"/>
    <property type="match status" value="1"/>
</dbReference>
<proteinExistence type="predicted"/>
<dbReference type="SUPFAM" id="SSF46565">
    <property type="entry name" value="Chaperone J-domain"/>
    <property type="match status" value="1"/>
</dbReference>
<feature type="compositionally biased region" description="Low complexity" evidence="1">
    <location>
        <begin position="114"/>
        <end position="128"/>
    </location>
</feature>
<dbReference type="OrthoDB" id="2155246at2759"/>
<name>A0A0D2F4E6_9EURO</name>
<dbReference type="EMBL" id="KN847320">
    <property type="protein sequence ID" value="KIW54784.1"/>
    <property type="molecule type" value="Genomic_DNA"/>
</dbReference>
<dbReference type="InterPro" id="IPR036869">
    <property type="entry name" value="J_dom_sf"/>
</dbReference>
<dbReference type="RefSeq" id="XP_013315368.1">
    <property type="nucleotide sequence ID" value="XM_013459914.1"/>
</dbReference>
<feature type="region of interest" description="Disordered" evidence="1">
    <location>
        <begin position="349"/>
        <end position="373"/>
    </location>
</feature>
<dbReference type="AlphaFoldDB" id="A0A0D2F4E6"/>
<dbReference type="PANTHER" id="PTHR12521:SF0">
    <property type="entry name" value="ADP-RIBOSE GLYCOHYDROLASE OARD1"/>
    <property type="match status" value="1"/>
</dbReference>